<dbReference type="RefSeq" id="WP_167306401.1">
    <property type="nucleotide sequence ID" value="NZ_OCSU01000004.1"/>
</dbReference>
<dbReference type="Gene3D" id="3.40.33.10">
    <property type="entry name" value="CAP"/>
    <property type="match status" value="1"/>
</dbReference>
<feature type="chain" id="PRO_5030948130" evidence="2">
    <location>
        <begin position="22"/>
        <end position="369"/>
    </location>
</feature>
<dbReference type="PROSITE" id="PS51257">
    <property type="entry name" value="PROKAR_LIPOPROTEIN"/>
    <property type="match status" value="1"/>
</dbReference>
<feature type="compositionally biased region" description="Low complexity" evidence="1">
    <location>
        <begin position="31"/>
        <end position="48"/>
    </location>
</feature>
<dbReference type="SUPFAM" id="SSF55797">
    <property type="entry name" value="PR-1-like"/>
    <property type="match status" value="1"/>
</dbReference>
<protein>
    <submittedName>
        <fullName evidence="4">Uncharacterized conserved protein YkwD, contains CAP (CSP/antigen 5/PR1) domain</fullName>
    </submittedName>
</protein>
<sequence length="369" mass="37857">MTIQKNFKLSMAAIAASLLVAACGGGGGDSTSGSASPPSGASQPATSSNPVIAPQTSVPAPTYAAGTGQYGMFTTINAYRSQMGVGMVAQDLLLDAAAQSHAQYEQINLTSGAETSLSHTENSANPGFYEAWPYLRARKAGTAANLWVGEVVAAGWSADNSRENDGTRCVQQWINTVYHLASLVGNQTSVGLGYVAPASASSLSFCVADFGAVSSPAPTTENDYNTTPYNAGQQIAAGQVVHAPYTNETNVALAMHTEIPNPAPDLSAPGRPIMVSVNAQNRNVLTVDSFELKDASGNVVPARILVPASAVSGSKAAVTADVNKNLFAGTAFLLPLAPLTANTVYTATFSGARDGTPVSTSWQFTTAAN</sequence>
<feature type="signal peptide" evidence="2">
    <location>
        <begin position="1"/>
        <end position="21"/>
    </location>
</feature>
<accession>A0A7Z7IFE6</accession>
<gene>
    <name evidence="4" type="ORF">SAMN05446927_8528</name>
</gene>
<feature type="region of interest" description="Disordered" evidence="1">
    <location>
        <begin position="27"/>
        <end position="54"/>
    </location>
</feature>
<evidence type="ECO:0000313" key="4">
    <source>
        <dbReference type="EMBL" id="SOE91593.1"/>
    </source>
</evidence>
<dbReference type="EMBL" id="OCSU01000004">
    <property type="protein sequence ID" value="SOE91593.1"/>
    <property type="molecule type" value="Genomic_DNA"/>
</dbReference>
<organism evidence="4 5">
    <name type="scientific">Caballeronia arationis</name>
    <dbReference type="NCBI Taxonomy" id="1777142"/>
    <lineage>
        <taxon>Bacteria</taxon>
        <taxon>Pseudomonadati</taxon>
        <taxon>Pseudomonadota</taxon>
        <taxon>Betaproteobacteria</taxon>
        <taxon>Burkholderiales</taxon>
        <taxon>Burkholderiaceae</taxon>
        <taxon>Caballeronia</taxon>
    </lineage>
</organism>
<evidence type="ECO:0000313" key="5">
    <source>
        <dbReference type="Proteomes" id="UP000219522"/>
    </source>
</evidence>
<reference evidence="4 5" key="1">
    <citation type="submission" date="2017-09" db="EMBL/GenBank/DDBJ databases">
        <authorList>
            <person name="Varghese N."/>
            <person name="Submissions S."/>
        </authorList>
    </citation>
    <scope>NUCLEOTIDE SEQUENCE [LARGE SCALE GENOMIC DNA]</scope>
    <source>
        <strain evidence="4 5">OK806</strain>
    </source>
</reference>
<dbReference type="InterPro" id="IPR035940">
    <property type="entry name" value="CAP_sf"/>
</dbReference>
<dbReference type="Proteomes" id="UP000219522">
    <property type="component" value="Unassembled WGS sequence"/>
</dbReference>
<name>A0A7Z7IFE6_9BURK</name>
<dbReference type="CDD" id="cd05379">
    <property type="entry name" value="CAP_bacterial"/>
    <property type="match status" value="1"/>
</dbReference>
<keyword evidence="5" id="KW-1185">Reference proteome</keyword>
<evidence type="ECO:0000256" key="2">
    <source>
        <dbReference type="SAM" id="SignalP"/>
    </source>
</evidence>
<evidence type="ECO:0000259" key="3">
    <source>
        <dbReference type="Pfam" id="PF00188"/>
    </source>
</evidence>
<comment type="caution">
    <text evidence="4">The sequence shown here is derived from an EMBL/GenBank/DDBJ whole genome shotgun (WGS) entry which is preliminary data.</text>
</comment>
<dbReference type="Pfam" id="PF00188">
    <property type="entry name" value="CAP"/>
    <property type="match status" value="1"/>
</dbReference>
<keyword evidence="2" id="KW-0732">Signal</keyword>
<dbReference type="InterPro" id="IPR014044">
    <property type="entry name" value="CAP_dom"/>
</dbReference>
<feature type="domain" description="SCP" evidence="3">
    <location>
        <begin position="75"/>
        <end position="202"/>
    </location>
</feature>
<proteinExistence type="predicted"/>
<evidence type="ECO:0000256" key="1">
    <source>
        <dbReference type="SAM" id="MobiDB-lite"/>
    </source>
</evidence>
<dbReference type="AlphaFoldDB" id="A0A7Z7IFE6"/>